<dbReference type="EMBL" id="CAKOFQ010006873">
    <property type="protein sequence ID" value="CAH1978638.1"/>
    <property type="molecule type" value="Genomic_DNA"/>
</dbReference>
<protein>
    <submittedName>
        <fullName evidence="2">Uncharacterized protein</fullName>
    </submittedName>
</protein>
<reference evidence="2" key="1">
    <citation type="submission" date="2022-03" db="EMBL/GenBank/DDBJ databases">
        <authorList>
            <person name="Sayadi A."/>
        </authorList>
    </citation>
    <scope>NUCLEOTIDE SEQUENCE</scope>
</reference>
<accession>A0A9P0KRI5</accession>
<dbReference type="AlphaFoldDB" id="A0A9P0KRI5"/>
<dbReference type="Proteomes" id="UP001152888">
    <property type="component" value="Unassembled WGS sequence"/>
</dbReference>
<comment type="caution">
    <text evidence="2">The sequence shown here is derived from an EMBL/GenBank/DDBJ whole genome shotgun (WGS) entry which is preliminary data.</text>
</comment>
<feature type="region of interest" description="Disordered" evidence="1">
    <location>
        <begin position="75"/>
        <end position="96"/>
    </location>
</feature>
<dbReference type="OrthoDB" id="17102at2759"/>
<keyword evidence="3" id="KW-1185">Reference proteome</keyword>
<organism evidence="2 3">
    <name type="scientific">Acanthoscelides obtectus</name>
    <name type="common">Bean weevil</name>
    <name type="synonym">Bruchus obtectus</name>
    <dbReference type="NCBI Taxonomy" id="200917"/>
    <lineage>
        <taxon>Eukaryota</taxon>
        <taxon>Metazoa</taxon>
        <taxon>Ecdysozoa</taxon>
        <taxon>Arthropoda</taxon>
        <taxon>Hexapoda</taxon>
        <taxon>Insecta</taxon>
        <taxon>Pterygota</taxon>
        <taxon>Neoptera</taxon>
        <taxon>Endopterygota</taxon>
        <taxon>Coleoptera</taxon>
        <taxon>Polyphaga</taxon>
        <taxon>Cucujiformia</taxon>
        <taxon>Chrysomeloidea</taxon>
        <taxon>Chrysomelidae</taxon>
        <taxon>Bruchinae</taxon>
        <taxon>Bruchini</taxon>
        <taxon>Acanthoscelides</taxon>
    </lineage>
</organism>
<sequence length="96" mass="10407">MLGFFKDFTLSPIGGHEEDGVGDSYLGVFVAGGIDSSSGDGKSKLPLLDVGLLGGNGELTEKINWIYHPNWKRKQKDSNVTTKSPDYELLPPDQLP</sequence>
<proteinExistence type="predicted"/>
<evidence type="ECO:0000313" key="3">
    <source>
        <dbReference type="Proteomes" id="UP001152888"/>
    </source>
</evidence>
<evidence type="ECO:0000256" key="1">
    <source>
        <dbReference type="SAM" id="MobiDB-lite"/>
    </source>
</evidence>
<evidence type="ECO:0000313" key="2">
    <source>
        <dbReference type="EMBL" id="CAH1978638.1"/>
    </source>
</evidence>
<name>A0A9P0KRI5_ACAOB</name>
<gene>
    <name evidence="2" type="ORF">ACAOBT_LOCUS13215</name>
</gene>